<dbReference type="STRING" id="765257.A0A0C9YQZ7"/>
<sequence>MRKNNGQPILLSAADRQDSPEAEPRTSSSTVPTVVVSSPEEDVDPLPSAPSRQPIVSSGSPRLNFSRPGRPPIVSSDEQKRQVLARNSQRPNSPRTTQCQSSHLPVVPITGTHYDAHHLSLERCGPQFANGGLSTTGVHSGPSPSPSQVPASSGYLHPHPSILRPGLATGAQSVPHQDRRWDNPEPSMTCSLSPNPTNSKPTLRSDNVPPTEPQTPFDYLQLGIQYHESNRLKDSARYFEKSATEQGGCGVGMLMWGLALRHGWGCKKDEKCGFKWLAKAAESAVADLERARQGRGFDAKAVKEELVIAIYEVGQCFFQGWGVRKDQKMAVSYYRVAAGLGDVDAQQDLAFCLANGKGCKKDKKEAAKWYRAAVAQGASDVGMAWIYKDKYKG</sequence>
<name>A0A0C9YQZ7_9AGAM</name>
<gene>
    <name evidence="2" type="ORF">PISMIDRAFT_113761</name>
</gene>
<evidence type="ECO:0008006" key="4">
    <source>
        <dbReference type="Google" id="ProtNLM"/>
    </source>
</evidence>
<dbReference type="OrthoDB" id="2148946at2759"/>
<evidence type="ECO:0000313" key="3">
    <source>
        <dbReference type="Proteomes" id="UP000054018"/>
    </source>
</evidence>
<feature type="compositionally biased region" description="Polar residues" evidence="1">
    <location>
        <begin position="186"/>
        <end position="205"/>
    </location>
</feature>
<accession>A0A0C9YQZ7</accession>
<dbReference type="Gene3D" id="1.25.40.10">
    <property type="entry name" value="Tetratricopeptide repeat domain"/>
    <property type="match status" value="1"/>
</dbReference>
<dbReference type="AlphaFoldDB" id="A0A0C9YQZ7"/>
<dbReference type="Proteomes" id="UP000054018">
    <property type="component" value="Unassembled WGS sequence"/>
</dbReference>
<dbReference type="GO" id="GO:0032153">
    <property type="term" value="C:cell division site"/>
    <property type="evidence" value="ECO:0007669"/>
    <property type="project" value="TreeGrafter"/>
</dbReference>
<feature type="compositionally biased region" description="Polar residues" evidence="1">
    <location>
        <begin position="50"/>
        <end position="63"/>
    </location>
</feature>
<dbReference type="InterPro" id="IPR052945">
    <property type="entry name" value="Mitotic_Regulator"/>
</dbReference>
<proteinExistence type="predicted"/>
<dbReference type="SMART" id="SM00671">
    <property type="entry name" value="SEL1"/>
    <property type="match status" value="3"/>
</dbReference>
<feature type="region of interest" description="Disordered" evidence="1">
    <location>
        <begin position="1"/>
        <end position="103"/>
    </location>
</feature>
<reference evidence="2 3" key="1">
    <citation type="submission" date="2014-04" db="EMBL/GenBank/DDBJ databases">
        <authorList>
            <consortium name="DOE Joint Genome Institute"/>
            <person name="Kuo A."/>
            <person name="Kohler A."/>
            <person name="Costa M.D."/>
            <person name="Nagy L.G."/>
            <person name="Floudas D."/>
            <person name="Copeland A."/>
            <person name="Barry K.W."/>
            <person name="Cichocki N."/>
            <person name="Veneault-Fourrey C."/>
            <person name="LaButti K."/>
            <person name="Lindquist E.A."/>
            <person name="Lipzen A."/>
            <person name="Lundell T."/>
            <person name="Morin E."/>
            <person name="Murat C."/>
            <person name="Sun H."/>
            <person name="Tunlid A."/>
            <person name="Henrissat B."/>
            <person name="Grigoriev I.V."/>
            <person name="Hibbett D.S."/>
            <person name="Martin F."/>
            <person name="Nordberg H.P."/>
            <person name="Cantor M.N."/>
            <person name="Hua S.X."/>
        </authorList>
    </citation>
    <scope>NUCLEOTIDE SEQUENCE [LARGE SCALE GENOMIC DNA]</scope>
    <source>
        <strain evidence="2 3">441</strain>
    </source>
</reference>
<feature type="compositionally biased region" description="Basic and acidic residues" evidence="1">
    <location>
        <begin position="15"/>
        <end position="24"/>
    </location>
</feature>
<dbReference type="PANTHER" id="PTHR43628">
    <property type="entry name" value="ACTIVATOR OF C KINASE PROTEIN 1-RELATED"/>
    <property type="match status" value="1"/>
</dbReference>
<dbReference type="HOGENOM" id="CLU_015943_1_0_1"/>
<evidence type="ECO:0000313" key="2">
    <source>
        <dbReference type="EMBL" id="KIK16259.1"/>
    </source>
</evidence>
<dbReference type="EMBL" id="KN833863">
    <property type="protein sequence ID" value="KIK16259.1"/>
    <property type="molecule type" value="Genomic_DNA"/>
</dbReference>
<keyword evidence="3" id="KW-1185">Reference proteome</keyword>
<feature type="region of interest" description="Disordered" evidence="1">
    <location>
        <begin position="132"/>
        <end position="214"/>
    </location>
</feature>
<organism evidence="2 3">
    <name type="scientific">Pisolithus microcarpus 441</name>
    <dbReference type="NCBI Taxonomy" id="765257"/>
    <lineage>
        <taxon>Eukaryota</taxon>
        <taxon>Fungi</taxon>
        <taxon>Dikarya</taxon>
        <taxon>Basidiomycota</taxon>
        <taxon>Agaricomycotina</taxon>
        <taxon>Agaricomycetes</taxon>
        <taxon>Agaricomycetidae</taxon>
        <taxon>Boletales</taxon>
        <taxon>Sclerodermatineae</taxon>
        <taxon>Pisolithaceae</taxon>
        <taxon>Pisolithus</taxon>
    </lineage>
</organism>
<feature type="compositionally biased region" description="Polar residues" evidence="1">
    <location>
        <begin position="85"/>
        <end position="103"/>
    </location>
</feature>
<dbReference type="GO" id="GO:0010972">
    <property type="term" value="P:negative regulation of G2/M transition of mitotic cell cycle"/>
    <property type="evidence" value="ECO:0007669"/>
    <property type="project" value="TreeGrafter"/>
</dbReference>
<feature type="compositionally biased region" description="Low complexity" evidence="1">
    <location>
        <begin position="135"/>
        <end position="153"/>
    </location>
</feature>
<feature type="compositionally biased region" description="Low complexity" evidence="1">
    <location>
        <begin position="26"/>
        <end position="38"/>
    </location>
</feature>
<dbReference type="PANTHER" id="PTHR43628:SF1">
    <property type="entry name" value="CHITIN SYNTHASE REGULATORY FACTOR 2-RELATED"/>
    <property type="match status" value="1"/>
</dbReference>
<evidence type="ECO:0000256" key="1">
    <source>
        <dbReference type="SAM" id="MobiDB-lite"/>
    </source>
</evidence>
<protein>
    <recommendedName>
        <fullName evidence="4">HCP-like protein</fullName>
    </recommendedName>
</protein>
<dbReference type="Pfam" id="PF08238">
    <property type="entry name" value="Sel1"/>
    <property type="match status" value="3"/>
</dbReference>
<dbReference type="SUPFAM" id="SSF81901">
    <property type="entry name" value="HCP-like"/>
    <property type="match status" value="1"/>
</dbReference>
<reference evidence="3" key="2">
    <citation type="submission" date="2015-01" db="EMBL/GenBank/DDBJ databases">
        <title>Evolutionary Origins and Diversification of the Mycorrhizal Mutualists.</title>
        <authorList>
            <consortium name="DOE Joint Genome Institute"/>
            <consortium name="Mycorrhizal Genomics Consortium"/>
            <person name="Kohler A."/>
            <person name="Kuo A."/>
            <person name="Nagy L.G."/>
            <person name="Floudas D."/>
            <person name="Copeland A."/>
            <person name="Barry K.W."/>
            <person name="Cichocki N."/>
            <person name="Veneault-Fourrey C."/>
            <person name="LaButti K."/>
            <person name="Lindquist E.A."/>
            <person name="Lipzen A."/>
            <person name="Lundell T."/>
            <person name="Morin E."/>
            <person name="Murat C."/>
            <person name="Riley R."/>
            <person name="Ohm R."/>
            <person name="Sun H."/>
            <person name="Tunlid A."/>
            <person name="Henrissat B."/>
            <person name="Grigoriev I.V."/>
            <person name="Hibbett D.S."/>
            <person name="Martin F."/>
        </authorList>
    </citation>
    <scope>NUCLEOTIDE SEQUENCE [LARGE SCALE GENOMIC DNA]</scope>
    <source>
        <strain evidence="3">441</strain>
    </source>
</reference>
<dbReference type="InterPro" id="IPR011990">
    <property type="entry name" value="TPR-like_helical_dom_sf"/>
</dbReference>
<dbReference type="InterPro" id="IPR006597">
    <property type="entry name" value="Sel1-like"/>
</dbReference>